<gene>
    <name evidence="1" type="ORF">BHE90_017587</name>
</gene>
<name>A0A430KX53_9HYPO</name>
<sequence>MMEQGDKKVVVTFPRWNPGWVEPEVLRARVLDLLRVYRKMNLGVSPITGSFGWRREDGAVEVAFSAHSPLEGGIRLPEELCLGLAGHAVFWRNQPPAGASQNCVLHTDRREVHDEVELCDTDGAAKSSSTL</sequence>
<evidence type="ECO:0000313" key="1">
    <source>
        <dbReference type="EMBL" id="RTE68036.1"/>
    </source>
</evidence>
<dbReference type="AlphaFoldDB" id="A0A430KX53"/>
<keyword evidence="2" id="KW-1185">Reference proteome</keyword>
<accession>A0A430KX53</accession>
<evidence type="ECO:0000313" key="2">
    <source>
        <dbReference type="Proteomes" id="UP000287124"/>
    </source>
</evidence>
<dbReference type="EMBL" id="MIKF01001282">
    <property type="protein sequence ID" value="RTE68036.1"/>
    <property type="molecule type" value="Genomic_DNA"/>
</dbReference>
<reference evidence="1 2" key="1">
    <citation type="submission" date="2017-06" db="EMBL/GenBank/DDBJ databases">
        <title>Comparative genomic analysis of Ambrosia Fusariam Clade fungi.</title>
        <authorList>
            <person name="Stajich J.E."/>
            <person name="Carrillo J."/>
            <person name="Kijimoto T."/>
            <person name="Eskalen A."/>
            <person name="O'Donnell K."/>
            <person name="Kasson M."/>
        </authorList>
    </citation>
    <scope>NUCLEOTIDE SEQUENCE [LARGE SCALE GENOMIC DNA]</scope>
    <source>
        <strain evidence="1 2">UCR1854</strain>
    </source>
</reference>
<dbReference type="Proteomes" id="UP000287124">
    <property type="component" value="Unassembled WGS sequence"/>
</dbReference>
<organism evidence="1 2">
    <name type="scientific">Fusarium euwallaceae</name>
    <dbReference type="NCBI Taxonomy" id="1147111"/>
    <lineage>
        <taxon>Eukaryota</taxon>
        <taxon>Fungi</taxon>
        <taxon>Dikarya</taxon>
        <taxon>Ascomycota</taxon>
        <taxon>Pezizomycotina</taxon>
        <taxon>Sordariomycetes</taxon>
        <taxon>Hypocreomycetidae</taxon>
        <taxon>Hypocreales</taxon>
        <taxon>Nectriaceae</taxon>
        <taxon>Fusarium</taxon>
        <taxon>Fusarium solani species complex</taxon>
    </lineage>
</organism>
<protein>
    <submittedName>
        <fullName evidence="1">Uncharacterized protein</fullName>
    </submittedName>
</protein>
<comment type="caution">
    <text evidence="1">The sequence shown here is derived from an EMBL/GenBank/DDBJ whole genome shotgun (WGS) entry which is preliminary data.</text>
</comment>
<proteinExistence type="predicted"/>